<evidence type="ECO:0000313" key="5">
    <source>
        <dbReference type="EMBL" id="QTX32214.1"/>
    </source>
</evidence>
<dbReference type="SMART" id="SM00345">
    <property type="entry name" value="HTH_GNTR"/>
    <property type="match status" value="1"/>
</dbReference>
<keyword evidence="3" id="KW-0804">Transcription</keyword>
<dbReference type="EMBL" id="CP072943">
    <property type="protein sequence ID" value="QTX32214.1"/>
    <property type="molecule type" value="Genomic_DNA"/>
</dbReference>
<dbReference type="InterPro" id="IPR036388">
    <property type="entry name" value="WH-like_DNA-bd_sf"/>
</dbReference>
<dbReference type="KEGG" id="aram:KAR29_13050"/>
<dbReference type="InterPro" id="IPR011711">
    <property type="entry name" value="GntR_C"/>
</dbReference>
<dbReference type="PRINTS" id="PR00035">
    <property type="entry name" value="HTHGNTR"/>
</dbReference>
<accession>A0A9Q7EVT3</accession>
<dbReference type="SMART" id="SM00895">
    <property type="entry name" value="FCD"/>
    <property type="match status" value="1"/>
</dbReference>
<dbReference type="SUPFAM" id="SSF46785">
    <property type="entry name" value="Winged helix' DNA-binding domain"/>
    <property type="match status" value="1"/>
</dbReference>
<keyword evidence="1" id="KW-0805">Transcription regulation</keyword>
<proteinExistence type="predicted"/>
<dbReference type="InterPro" id="IPR036390">
    <property type="entry name" value="WH_DNA-bd_sf"/>
</dbReference>
<dbReference type="InterPro" id="IPR008920">
    <property type="entry name" value="TF_FadR/GntR_C"/>
</dbReference>
<dbReference type="AlphaFoldDB" id="A0A9Q7EVT3"/>
<dbReference type="Gene3D" id="1.20.120.530">
    <property type="entry name" value="GntR ligand-binding domain-like"/>
    <property type="match status" value="1"/>
</dbReference>
<organism evidence="5 6">
    <name type="scientific">Aminithiophilus ramosus</name>
    <dbReference type="NCBI Taxonomy" id="3029084"/>
    <lineage>
        <taxon>Bacteria</taxon>
        <taxon>Thermotogati</taxon>
        <taxon>Synergistota</taxon>
        <taxon>Synergistia</taxon>
        <taxon>Synergistales</taxon>
        <taxon>Aminithiophilaceae</taxon>
        <taxon>Aminithiophilus</taxon>
    </lineage>
</organism>
<dbReference type="GO" id="GO:0003677">
    <property type="term" value="F:DNA binding"/>
    <property type="evidence" value="ECO:0007669"/>
    <property type="project" value="UniProtKB-KW"/>
</dbReference>
<name>A0A9Q7EVT3_9BACT</name>
<evidence type="ECO:0000256" key="2">
    <source>
        <dbReference type="ARBA" id="ARBA00023125"/>
    </source>
</evidence>
<dbReference type="PANTHER" id="PTHR43537:SF53">
    <property type="entry name" value="HTH-TYPE TRANSCRIPTIONAL REPRESSOR NANR"/>
    <property type="match status" value="1"/>
</dbReference>
<dbReference type="RefSeq" id="WP_274373432.1">
    <property type="nucleotide sequence ID" value="NZ_CP072943.1"/>
</dbReference>
<keyword evidence="2" id="KW-0238">DNA-binding</keyword>
<dbReference type="PANTHER" id="PTHR43537">
    <property type="entry name" value="TRANSCRIPTIONAL REGULATOR, GNTR FAMILY"/>
    <property type="match status" value="1"/>
</dbReference>
<sequence>MALDDRSADARAYEAIVGLVREGQIGPGERLAALPLAERLGVSRTPVREALKRLAAEGIALLLPGGGARLRDPSIEEIRGAYEVRINLELLAVRRAVAHPDPVALAELDASLGWEAKKTPSLFGGVADFHLLLARSGGNAVLAETLAPLLARTAVYHLLFPAPAEEEASSDVEHGRIVAALKRGDGEEACRLMAAHLRLGLAVLERTRSRRGR</sequence>
<dbReference type="Gene3D" id="1.10.10.10">
    <property type="entry name" value="Winged helix-like DNA-binding domain superfamily/Winged helix DNA-binding domain"/>
    <property type="match status" value="1"/>
</dbReference>
<dbReference type="Pfam" id="PF07729">
    <property type="entry name" value="FCD"/>
    <property type="match status" value="1"/>
</dbReference>
<evidence type="ECO:0000256" key="1">
    <source>
        <dbReference type="ARBA" id="ARBA00023015"/>
    </source>
</evidence>
<evidence type="ECO:0000256" key="3">
    <source>
        <dbReference type="ARBA" id="ARBA00023163"/>
    </source>
</evidence>
<dbReference type="SUPFAM" id="SSF48008">
    <property type="entry name" value="GntR ligand-binding domain-like"/>
    <property type="match status" value="1"/>
</dbReference>
<keyword evidence="6" id="KW-1185">Reference proteome</keyword>
<evidence type="ECO:0000259" key="4">
    <source>
        <dbReference type="PROSITE" id="PS50949"/>
    </source>
</evidence>
<gene>
    <name evidence="5" type="ORF">KAR29_13050</name>
</gene>
<dbReference type="Pfam" id="PF00392">
    <property type="entry name" value="GntR"/>
    <property type="match status" value="1"/>
</dbReference>
<dbReference type="GO" id="GO:0003700">
    <property type="term" value="F:DNA-binding transcription factor activity"/>
    <property type="evidence" value="ECO:0007669"/>
    <property type="project" value="InterPro"/>
</dbReference>
<feature type="domain" description="HTH gntR-type" evidence="4">
    <location>
        <begin position="6"/>
        <end position="73"/>
    </location>
</feature>
<evidence type="ECO:0000313" key="6">
    <source>
        <dbReference type="Proteomes" id="UP000671879"/>
    </source>
</evidence>
<dbReference type="InterPro" id="IPR000524">
    <property type="entry name" value="Tscrpt_reg_HTH_GntR"/>
</dbReference>
<dbReference type="PROSITE" id="PS50949">
    <property type="entry name" value="HTH_GNTR"/>
    <property type="match status" value="1"/>
</dbReference>
<protein>
    <submittedName>
        <fullName evidence="5">GntR family transcriptional regulator</fullName>
    </submittedName>
</protein>
<reference evidence="6" key="1">
    <citation type="submission" date="2021-04" db="EMBL/GenBank/DDBJ databases">
        <title>A novel Synergistetes isolate from a pyrite-forming mixed culture.</title>
        <authorList>
            <person name="Bunk B."/>
            <person name="Sproer C."/>
            <person name="Spring S."/>
            <person name="Pester M."/>
        </authorList>
    </citation>
    <scope>NUCLEOTIDE SEQUENCE [LARGE SCALE GENOMIC DNA]</scope>
    <source>
        <strain evidence="6">J.5.4.2-T.3.5.2</strain>
    </source>
</reference>
<dbReference type="Proteomes" id="UP000671879">
    <property type="component" value="Chromosome"/>
</dbReference>